<comment type="caution">
    <text evidence="4">The sequence shown here is derived from an EMBL/GenBank/DDBJ whole genome shotgun (WGS) entry which is preliminary data.</text>
</comment>
<dbReference type="PANTHER" id="PTHR22916:SF3">
    <property type="entry name" value="UDP-GLCNAC:BETAGAL BETA-1,3-N-ACETYLGLUCOSAMINYLTRANSFERASE-LIKE PROTEIN 1"/>
    <property type="match status" value="1"/>
</dbReference>
<dbReference type="PANTHER" id="PTHR22916">
    <property type="entry name" value="GLYCOSYLTRANSFERASE"/>
    <property type="match status" value="1"/>
</dbReference>
<dbReference type="Proteomes" id="UP000018890">
    <property type="component" value="Unassembled WGS sequence"/>
</dbReference>
<protein>
    <recommendedName>
        <fullName evidence="6">Glycosyltransferase</fullName>
    </recommendedName>
</protein>
<name>W4Q2T5_9BACI</name>
<evidence type="ECO:0000256" key="1">
    <source>
        <dbReference type="ARBA" id="ARBA00006739"/>
    </source>
</evidence>
<evidence type="ECO:0000313" key="5">
    <source>
        <dbReference type="Proteomes" id="UP000018890"/>
    </source>
</evidence>
<sequence>MAKKYRFGIIGNFRVLKLINRSLKFLKKKCPPSIKQFIKGALSQKQIDFVQRLLNSKKGSYYYIEGIRKKLLNLGFSKRAKEDLELIVKEESNIKMKSIASWELLLWHANQYNKDSARESLKLLAEVVKDEKDSIKLRQAVIMEAENLEITGDIGNAKKAIINALDVDSDSDLFLALSNLESTVDKKISLINKALPNIKNKVSFSEKKNSTLYDCLFSDYEKQLVQTETNINTKVTVIIPVFNAEKVIKTALDSVLTQTWTNLEVLVVDDCSSDKTVDIVEMYEENDDRVKLIKAGVNQGPYVARNMALKEATGEFVTCHDADDWSHSEKIERQVVHLQKNRSVIGNLSEQARATEDLKFYRRGKLGSYIFSNMSSFMFRRKKVMEAVGFWDSVRFGADSEFIRRTKVIFGEDSVAYLSTGPLSFQRQTTSSLTGSSAFGYHGFFMGARKEYFEAFSEYHSLGKELRYDFPMVKRPFAVPEPMWPKRDPKQLGTRYFDIIIVSDFRLDGGSNISNLEEIKAHRNMGLKTGLIQMSRYDYNPRKKTNPKIRQLIDGNMVQMIVFGENVTCDLLIVRYPPILQEWQDYIPKVDAKNIRVIINQTPRSDYGPDGVQRFDIRQSHENLRKYFLKEAIWHPIGPLVREALYNYHSKDLSVIKLATEDWTNIIDVNEWRVEKKFSQGGKPKIGRVSRDNSMKWPDNVEQLLSIYPDSKEFDVYILGGANTPRSILGRLPSNWKVYEFGEIEPKEFLSRIDVFVYYTHQDWVESFGRVIIEAMAVGVPVILPYEYQSLFKGAAIYAEPHEVKEKIQQLLVDKTFYDNQVNFAWKFVEENFGYTNHEFRISKFLSK</sequence>
<evidence type="ECO:0000259" key="3">
    <source>
        <dbReference type="Pfam" id="PF00535"/>
    </source>
</evidence>
<proteinExistence type="inferred from homology"/>
<organism evidence="4 5">
    <name type="scientific">Halalkalibacter wakoensis JCM 9140</name>
    <dbReference type="NCBI Taxonomy" id="1236970"/>
    <lineage>
        <taxon>Bacteria</taxon>
        <taxon>Bacillati</taxon>
        <taxon>Bacillota</taxon>
        <taxon>Bacilli</taxon>
        <taxon>Bacillales</taxon>
        <taxon>Bacillaceae</taxon>
        <taxon>Halalkalibacter</taxon>
    </lineage>
</organism>
<feature type="domain" description="Glycosyltransferase 2-like" evidence="3">
    <location>
        <begin position="236"/>
        <end position="350"/>
    </location>
</feature>
<dbReference type="RefSeq" id="WP_052002180.1">
    <property type="nucleotide sequence ID" value="NZ_BAUT01000021.1"/>
</dbReference>
<dbReference type="AlphaFoldDB" id="W4Q2T5"/>
<dbReference type="Pfam" id="PF00534">
    <property type="entry name" value="Glycos_transf_1"/>
    <property type="match status" value="1"/>
</dbReference>
<evidence type="ECO:0000259" key="2">
    <source>
        <dbReference type="Pfam" id="PF00534"/>
    </source>
</evidence>
<dbReference type="InterPro" id="IPR029044">
    <property type="entry name" value="Nucleotide-diphossugar_trans"/>
</dbReference>
<dbReference type="InterPro" id="IPR001296">
    <property type="entry name" value="Glyco_trans_1"/>
</dbReference>
<dbReference type="Gene3D" id="3.90.550.10">
    <property type="entry name" value="Spore Coat Polysaccharide Biosynthesis Protein SpsA, Chain A"/>
    <property type="match status" value="1"/>
</dbReference>
<evidence type="ECO:0008006" key="6">
    <source>
        <dbReference type="Google" id="ProtNLM"/>
    </source>
</evidence>
<gene>
    <name evidence="4" type="ORF">JCM9140_2308</name>
</gene>
<keyword evidence="5" id="KW-1185">Reference proteome</keyword>
<dbReference type="SUPFAM" id="SSF53756">
    <property type="entry name" value="UDP-Glycosyltransferase/glycogen phosphorylase"/>
    <property type="match status" value="1"/>
</dbReference>
<evidence type="ECO:0000313" key="4">
    <source>
        <dbReference type="EMBL" id="GAE26260.1"/>
    </source>
</evidence>
<dbReference type="SUPFAM" id="SSF53448">
    <property type="entry name" value="Nucleotide-diphospho-sugar transferases"/>
    <property type="match status" value="1"/>
</dbReference>
<accession>W4Q2T5</accession>
<comment type="similarity">
    <text evidence="1">Belongs to the glycosyltransferase 2 family.</text>
</comment>
<dbReference type="EMBL" id="BAUT01000021">
    <property type="protein sequence ID" value="GAE26260.1"/>
    <property type="molecule type" value="Genomic_DNA"/>
</dbReference>
<reference evidence="4" key="1">
    <citation type="journal article" date="2014" name="Genome Announc.">
        <title>Draft Genome Sequences of Three Alkaliphilic Bacillus Strains, Bacillus wakoensis JCM 9140T, Bacillus akibai JCM 9157T, and Bacillus hemicellulosilyticus JCM 9152T.</title>
        <authorList>
            <person name="Yuki M."/>
            <person name="Oshima K."/>
            <person name="Suda W."/>
            <person name="Oshida Y."/>
            <person name="Kitamura K."/>
            <person name="Iida T."/>
            <person name="Hattori M."/>
            <person name="Ohkuma M."/>
        </authorList>
    </citation>
    <scope>NUCLEOTIDE SEQUENCE [LARGE SCALE GENOMIC DNA]</scope>
    <source>
        <strain evidence="4">JCM 9140</strain>
    </source>
</reference>
<dbReference type="InterPro" id="IPR001173">
    <property type="entry name" value="Glyco_trans_2-like"/>
</dbReference>
<dbReference type="CDD" id="cd00761">
    <property type="entry name" value="Glyco_tranf_GTA_type"/>
    <property type="match status" value="1"/>
</dbReference>
<dbReference type="STRING" id="1236970.JCM9140_2308"/>
<feature type="domain" description="Glycosyl transferase family 1" evidence="2">
    <location>
        <begin position="677"/>
        <end position="784"/>
    </location>
</feature>
<dbReference type="GO" id="GO:0016758">
    <property type="term" value="F:hexosyltransferase activity"/>
    <property type="evidence" value="ECO:0007669"/>
    <property type="project" value="UniProtKB-ARBA"/>
</dbReference>
<dbReference type="Pfam" id="PF00535">
    <property type="entry name" value="Glycos_transf_2"/>
    <property type="match status" value="1"/>
</dbReference>
<dbReference type="OrthoDB" id="396512at2"/>
<dbReference type="Gene3D" id="3.40.50.2000">
    <property type="entry name" value="Glycogen Phosphorylase B"/>
    <property type="match status" value="1"/>
</dbReference>